<dbReference type="PANTHER" id="PTHR43602:SF1">
    <property type="entry name" value="ENOYL-COA HYDRATASE DOMAIN-CONTAINING PROTEIN 3, MITOCHONDRIAL"/>
    <property type="match status" value="1"/>
</dbReference>
<dbReference type="PROSITE" id="PS00166">
    <property type="entry name" value="ENOYL_COA_HYDRATASE"/>
    <property type="match status" value="1"/>
</dbReference>
<evidence type="ECO:0000256" key="4">
    <source>
        <dbReference type="ARBA" id="ARBA00023098"/>
    </source>
</evidence>
<organism evidence="8 9">
    <name type="scientific">Luminiphilus syltensis NOR5-1B</name>
    <dbReference type="NCBI Taxonomy" id="565045"/>
    <lineage>
        <taxon>Bacteria</taxon>
        <taxon>Pseudomonadati</taxon>
        <taxon>Pseudomonadota</taxon>
        <taxon>Gammaproteobacteria</taxon>
        <taxon>Cellvibrionales</taxon>
        <taxon>Halieaceae</taxon>
        <taxon>Luminiphilus</taxon>
    </lineage>
</organism>
<evidence type="ECO:0000256" key="1">
    <source>
        <dbReference type="ARBA" id="ARBA00005254"/>
    </source>
</evidence>
<dbReference type="GO" id="GO:0016836">
    <property type="term" value="F:hydro-lyase activity"/>
    <property type="evidence" value="ECO:0007669"/>
    <property type="project" value="TreeGrafter"/>
</dbReference>
<dbReference type="Gene3D" id="1.10.12.10">
    <property type="entry name" value="Lyase 2-enoyl-coa Hydratase, Chain A, domain 2"/>
    <property type="match status" value="1"/>
</dbReference>
<dbReference type="SUPFAM" id="SSF52096">
    <property type="entry name" value="ClpP/crotonase"/>
    <property type="match status" value="1"/>
</dbReference>
<dbReference type="OrthoDB" id="9807606at2"/>
<proteinExistence type="inferred from homology"/>
<keyword evidence="9" id="KW-1185">Reference proteome</keyword>
<dbReference type="AlphaFoldDB" id="B8KXJ1"/>
<evidence type="ECO:0000256" key="5">
    <source>
        <dbReference type="ARBA" id="ARBA00037410"/>
    </source>
</evidence>
<dbReference type="EMBL" id="DS999411">
    <property type="protein sequence ID" value="EED36854.1"/>
    <property type="molecule type" value="Genomic_DNA"/>
</dbReference>
<sequence>MKNAASAYVNERTENNVRWITLNRPDQRNALSLAMIEALTEALEAAAEDSQVRAVVIAAEGSAFSAGHDLREMKRLSDESVDSQQERVREILERCSSLMLSIVYSSKAIIASVQGIATAAGCQLVSACDLAIAADTARFATPGVHIGAFCTTPLVGVGRNIHRKHAMALALTGDAISAEDAVRFGLINEAVAAADLHGQTSALAERIASRSAQGIRQGKADFYRQIDMPIEQAFAYANEAMLRAMTSDEAEEGKAAFFEKRPPQWGEA</sequence>
<keyword evidence="4" id="KW-0443">Lipid metabolism</keyword>
<gene>
    <name evidence="8" type="ORF">NOR51B_2807</name>
</gene>
<name>B8KXJ1_9GAMM</name>
<evidence type="ECO:0000313" key="9">
    <source>
        <dbReference type="Proteomes" id="UP000004699"/>
    </source>
</evidence>
<protein>
    <recommendedName>
        <fullName evidence="6">Enoyl-CoA hydratase domain-containing protein 3, mitochondrial</fullName>
    </recommendedName>
</protein>
<dbReference type="STRING" id="565045.NOR51B_2807"/>
<comment type="function">
    <text evidence="5">May play a role in fatty acid biosynthesis and insulin sensitivity.</text>
</comment>
<dbReference type="Gene3D" id="3.90.226.10">
    <property type="entry name" value="2-enoyl-CoA Hydratase, Chain A, domain 1"/>
    <property type="match status" value="1"/>
</dbReference>
<dbReference type="GO" id="GO:0006631">
    <property type="term" value="P:fatty acid metabolic process"/>
    <property type="evidence" value="ECO:0007669"/>
    <property type="project" value="UniProtKB-KW"/>
</dbReference>
<dbReference type="GO" id="GO:0016853">
    <property type="term" value="F:isomerase activity"/>
    <property type="evidence" value="ECO:0007669"/>
    <property type="project" value="UniProtKB-KW"/>
</dbReference>
<reference evidence="9" key="1">
    <citation type="journal article" date="2013" name="BMC Microbiol.">
        <title>Taxonomy and evolution of bacteriochlorophyll a-containing members of the OM60/NOR5 clade of marine gammaproteobacteria: description of Luminiphilus syltensis gen. nov., sp. nov., reclassification of Haliea rubra as Pseudohaliea rubra gen. nov., comb. nov., and emendation of Chromatocurvus halotolerans.</title>
        <authorList>
            <person name="Spring S."/>
            <person name="Riedel T."/>
            <person name="Sproer C."/>
            <person name="Yan S."/>
            <person name="Harder J."/>
            <person name="Fuchs B.M."/>
        </authorList>
    </citation>
    <scope>NUCLEOTIDE SEQUENCE [LARGE SCALE GENOMIC DNA]</scope>
    <source>
        <strain evidence="9">NOR51-B</strain>
    </source>
</reference>
<keyword evidence="3" id="KW-0809">Transit peptide</keyword>
<evidence type="ECO:0000313" key="8">
    <source>
        <dbReference type="EMBL" id="EED36854.1"/>
    </source>
</evidence>
<evidence type="ECO:0000256" key="2">
    <source>
        <dbReference type="ARBA" id="ARBA00022832"/>
    </source>
</evidence>
<dbReference type="eggNOG" id="COG1024">
    <property type="taxonomic scope" value="Bacteria"/>
</dbReference>
<evidence type="ECO:0000256" key="6">
    <source>
        <dbReference type="ARBA" id="ARBA00040545"/>
    </source>
</evidence>
<dbReference type="InterPro" id="IPR018376">
    <property type="entry name" value="Enoyl-CoA_hyd/isom_CS"/>
</dbReference>
<comment type="similarity">
    <text evidence="1 7">Belongs to the enoyl-CoA hydratase/isomerase family.</text>
</comment>
<dbReference type="HOGENOM" id="CLU_009834_7_3_6"/>
<evidence type="ECO:0000256" key="3">
    <source>
        <dbReference type="ARBA" id="ARBA00022946"/>
    </source>
</evidence>
<keyword evidence="8" id="KW-0413">Isomerase</keyword>
<accession>B8KXJ1</accession>
<dbReference type="InterPro" id="IPR001753">
    <property type="entry name" value="Enoyl-CoA_hydra/iso"/>
</dbReference>
<dbReference type="Pfam" id="PF00378">
    <property type="entry name" value="ECH_1"/>
    <property type="match status" value="1"/>
</dbReference>
<dbReference type="PANTHER" id="PTHR43602">
    <property type="match status" value="1"/>
</dbReference>
<dbReference type="RefSeq" id="WP_009021596.1">
    <property type="nucleotide sequence ID" value="NZ_DS999411.1"/>
</dbReference>
<dbReference type="InterPro" id="IPR052377">
    <property type="entry name" value="Mitochondrial_ECH-domain"/>
</dbReference>
<keyword evidence="2" id="KW-0276">Fatty acid metabolism</keyword>
<dbReference type="InterPro" id="IPR014748">
    <property type="entry name" value="Enoyl-CoA_hydra_C"/>
</dbReference>
<dbReference type="Proteomes" id="UP000004699">
    <property type="component" value="Unassembled WGS sequence"/>
</dbReference>
<dbReference type="InterPro" id="IPR029045">
    <property type="entry name" value="ClpP/crotonase-like_dom_sf"/>
</dbReference>
<dbReference type="NCBIfam" id="NF006008">
    <property type="entry name" value="PRK08139.1"/>
    <property type="match status" value="1"/>
</dbReference>
<evidence type="ECO:0000256" key="7">
    <source>
        <dbReference type="RuleBase" id="RU003707"/>
    </source>
</evidence>
<dbReference type="CDD" id="cd06558">
    <property type="entry name" value="crotonase-like"/>
    <property type="match status" value="1"/>
</dbReference>